<keyword evidence="2" id="KW-1185">Reference proteome</keyword>
<dbReference type="Proteomes" id="UP000184278">
    <property type="component" value="Unassembled WGS sequence"/>
</dbReference>
<dbReference type="GeneID" id="89511948"/>
<accession>A0A1M5YNI0</accession>
<name>A0A1M5YNI0_BUTFI</name>
<dbReference type="EMBL" id="FQXK01000012">
    <property type="protein sequence ID" value="SHI13404.1"/>
    <property type="molecule type" value="Genomic_DNA"/>
</dbReference>
<reference evidence="2" key="1">
    <citation type="submission" date="2016-11" db="EMBL/GenBank/DDBJ databases">
        <authorList>
            <person name="Varghese N."/>
            <person name="Submissions S."/>
        </authorList>
    </citation>
    <scope>NUCLEOTIDE SEQUENCE [LARGE SCALE GENOMIC DNA]</scope>
    <source>
        <strain evidence="2">DSM 3071</strain>
    </source>
</reference>
<dbReference type="AlphaFoldDB" id="A0A1M5YNI0"/>
<sequence length="296" mass="33937">MVKLKIADFVIDFHGRSEYLHERFSDFIYDGNRKTDMTIRVIEYNPIFARYLFDKGTSIGDFSFYRDKDKMQMFYPGKHHLGVRLMKSNDKFRTTNIYLCDKTYGSLARKIGKEQYLSMMRNVVFRAFQQIFYNRILFEDAMSIHSASVIYNNKAVVFSASSGTGKSTQAGLWEKELGCKVLDGDVTVCRERDGKLYVYGLPWCGSSGKYINTEVELGAIVFLKQAKENTVRVPDIREKISYVFSSTFSESLCEEMAQKVASVTQTIVEKASIYELSCNMDPEAAYVLKNAVFGDM</sequence>
<proteinExistence type="predicted"/>
<organism evidence="1 2">
    <name type="scientific">Butyrivibrio fibrisolvens DSM 3071</name>
    <dbReference type="NCBI Taxonomy" id="1121131"/>
    <lineage>
        <taxon>Bacteria</taxon>
        <taxon>Bacillati</taxon>
        <taxon>Bacillota</taxon>
        <taxon>Clostridia</taxon>
        <taxon>Lachnospirales</taxon>
        <taxon>Lachnospiraceae</taxon>
        <taxon>Butyrivibrio</taxon>
    </lineage>
</organism>
<dbReference type="SUPFAM" id="SSF53795">
    <property type="entry name" value="PEP carboxykinase-like"/>
    <property type="match status" value="1"/>
</dbReference>
<evidence type="ECO:0000313" key="1">
    <source>
        <dbReference type="EMBL" id="SHI13404.1"/>
    </source>
</evidence>
<protein>
    <recommendedName>
        <fullName evidence="3">HPr Serine kinase C-terminal domain-containing protein</fullName>
    </recommendedName>
</protein>
<evidence type="ECO:0008006" key="3">
    <source>
        <dbReference type="Google" id="ProtNLM"/>
    </source>
</evidence>
<dbReference type="RefSeq" id="WP_073386880.1">
    <property type="nucleotide sequence ID" value="NZ_FQXK01000012.1"/>
</dbReference>
<gene>
    <name evidence="1" type="ORF">SAMN02745229_01613</name>
</gene>
<dbReference type="STRING" id="1121131.SAMN02745229_01613"/>
<dbReference type="OrthoDB" id="384098at2"/>
<evidence type="ECO:0000313" key="2">
    <source>
        <dbReference type="Proteomes" id="UP000184278"/>
    </source>
</evidence>